<dbReference type="SUPFAM" id="SSF53335">
    <property type="entry name" value="S-adenosyl-L-methionine-dependent methyltransferases"/>
    <property type="match status" value="1"/>
</dbReference>
<dbReference type="PANTHER" id="PTHR47816:SF5">
    <property type="entry name" value="RIBOSOMAL RNA LARGE SUBUNIT METHYLTRANSFERASE G"/>
    <property type="match status" value="1"/>
</dbReference>
<organism evidence="6 7">
    <name type="scientific">Ruicaihuangia caeni</name>
    <dbReference type="NCBI Taxonomy" id="3042517"/>
    <lineage>
        <taxon>Bacteria</taxon>
        <taxon>Bacillati</taxon>
        <taxon>Actinomycetota</taxon>
        <taxon>Actinomycetes</taxon>
        <taxon>Micrococcales</taxon>
        <taxon>Microbacteriaceae</taxon>
        <taxon>Ruicaihuangia</taxon>
    </lineage>
</organism>
<proteinExistence type="predicted"/>
<keyword evidence="1 6" id="KW-0489">Methyltransferase</keyword>
<evidence type="ECO:0000259" key="4">
    <source>
        <dbReference type="Pfam" id="PF05175"/>
    </source>
</evidence>
<feature type="domain" description="Methyltransferase small" evidence="4">
    <location>
        <begin position="243"/>
        <end position="413"/>
    </location>
</feature>
<dbReference type="EMBL" id="JASATX010000003">
    <property type="protein sequence ID" value="MDI2099015.1"/>
    <property type="molecule type" value="Genomic_DNA"/>
</dbReference>
<keyword evidence="7" id="KW-1185">Reference proteome</keyword>
<dbReference type="RefSeq" id="WP_281488801.1">
    <property type="nucleotide sequence ID" value="NZ_JASATX010000003.1"/>
</dbReference>
<dbReference type="Gene3D" id="3.40.50.150">
    <property type="entry name" value="Vaccinia Virus protein VP39"/>
    <property type="match status" value="2"/>
</dbReference>
<sequence>MPQDRFPSDRFAADRLPSAAESERVRPAAFSFDRLRRRPDVEAPSLHAVDAADRMLLDLANGAAPELVEHLREQSAGGFDALAGRDVSVIGDAYGAVTLGALELGGARRVRVHQDPLSAERALDANAAEFAPGALRRFEHHPLAPSLVEDAETVLVKLPRSLDALDEIAGLVATGVHRDAVVLAAGMVKHMTPAMNELLGRWFERVDVTRARQKARALVLSGPRATAEADAWPRCLRDDDLGLTVCAHGAAFAGPRVDLGTRLLLATLEAEGVDRRGGEAIDLGCGTGVIATWLAQRGMRVLATDQSAAAVASAAATARANGVADRVVVERDDALQGRSSASARLIVLNPPFHVGSTIHAGIATKLFEAAARVLQPGGELWCVWNSHLQYAPQLRRLVGPTRQAARTPKFTVTVSTRR</sequence>
<evidence type="ECO:0000313" key="7">
    <source>
        <dbReference type="Proteomes" id="UP001321506"/>
    </source>
</evidence>
<feature type="region of interest" description="Disordered" evidence="3">
    <location>
        <begin position="1"/>
        <end position="23"/>
    </location>
</feature>
<name>A0AAW6TCB4_9MICO</name>
<feature type="domain" description="RlmG N-terminal" evidence="5">
    <location>
        <begin position="34"/>
        <end position="218"/>
    </location>
</feature>
<dbReference type="Pfam" id="PF05175">
    <property type="entry name" value="MTS"/>
    <property type="match status" value="1"/>
</dbReference>
<evidence type="ECO:0000259" key="5">
    <source>
        <dbReference type="Pfam" id="PF26049"/>
    </source>
</evidence>
<evidence type="ECO:0000313" key="6">
    <source>
        <dbReference type="EMBL" id="MDI2099015.1"/>
    </source>
</evidence>
<feature type="compositionally biased region" description="Basic and acidic residues" evidence="3">
    <location>
        <begin position="1"/>
        <end position="13"/>
    </location>
</feature>
<keyword evidence="2" id="KW-0808">Transferase</keyword>
<dbReference type="GO" id="GO:0032259">
    <property type="term" value="P:methylation"/>
    <property type="evidence" value="ECO:0007669"/>
    <property type="project" value="UniProtKB-KW"/>
</dbReference>
<dbReference type="InterPro" id="IPR007848">
    <property type="entry name" value="Small_mtfrase_dom"/>
</dbReference>
<dbReference type="CDD" id="cd02440">
    <property type="entry name" value="AdoMet_MTases"/>
    <property type="match status" value="1"/>
</dbReference>
<protein>
    <submittedName>
        <fullName evidence="6">Methyltransferase</fullName>
    </submittedName>
</protein>
<dbReference type="InterPro" id="IPR029063">
    <property type="entry name" value="SAM-dependent_MTases_sf"/>
</dbReference>
<dbReference type="InterPro" id="IPR058679">
    <property type="entry name" value="RlmG_N"/>
</dbReference>
<dbReference type="PANTHER" id="PTHR47816">
    <property type="entry name" value="RIBOSOMAL RNA SMALL SUBUNIT METHYLTRANSFERASE C"/>
    <property type="match status" value="1"/>
</dbReference>
<dbReference type="GO" id="GO:0008757">
    <property type="term" value="F:S-adenosylmethionine-dependent methyltransferase activity"/>
    <property type="evidence" value="ECO:0007669"/>
    <property type="project" value="InterPro"/>
</dbReference>
<dbReference type="Proteomes" id="UP001321506">
    <property type="component" value="Unassembled WGS sequence"/>
</dbReference>
<gene>
    <name evidence="6" type="ORF">QF206_08580</name>
</gene>
<evidence type="ECO:0000256" key="3">
    <source>
        <dbReference type="SAM" id="MobiDB-lite"/>
    </source>
</evidence>
<evidence type="ECO:0000256" key="1">
    <source>
        <dbReference type="ARBA" id="ARBA00022603"/>
    </source>
</evidence>
<dbReference type="Pfam" id="PF26049">
    <property type="entry name" value="RLMG_N"/>
    <property type="match status" value="1"/>
</dbReference>
<dbReference type="AlphaFoldDB" id="A0AAW6TCB4"/>
<dbReference type="InterPro" id="IPR046977">
    <property type="entry name" value="RsmC/RlmG"/>
</dbReference>
<accession>A0AAW6TCB4</accession>
<evidence type="ECO:0000256" key="2">
    <source>
        <dbReference type="ARBA" id="ARBA00022679"/>
    </source>
</evidence>
<reference evidence="6 7" key="1">
    <citation type="submission" date="2023-04" db="EMBL/GenBank/DDBJ databases">
        <title>Klugiella caeni sp. nov. isolated from the sludge of biochemical tank.</title>
        <authorList>
            <person name="Geng K."/>
        </authorList>
    </citation>
    <scope>NUCLEOTIDE SEQUENCE [LARGE SCALE GENOMIC DNA]</scope>
    <source>
        <strain evidence="6 7">YN-L-19</strain>
    </source>
</reference>
<comment type="caution">
    <text evidence="6">The sequence shown here is derived from an EMBL/GenBank/DDBJ whole genome shotgun (WGS) entry which is preliminary data.</text>
</comment>